<keyword evidence="4" id="KW-1133">Transmembrane helix</keyword>
<dbReference type="GO" id="GO:0050660">
    <property type="term" value="F:flavin adenine dinucleotide binding"/>
    <property type="evidence" value="ECO:0007669"/>
    <property type="project" value="InterPro"/>
</dbReference>
<organism evidence="5 6">
    <name type="scientific">Sphingobium quisquiliarum P25</name>
    <dbReference type="NCBI Taxonomy" id="1329909"/>
    <lineage>
        <taxon>Bacteria</taxon>
        <taxon>Pseudomonadati</taxon>
        <taxon>Pseudomonadota</taxon>
        <taxon>Alphaproteobacteria</taxon>
        <taxon>Sphingomonadales</taxon>
        <taxon>Sphingomonadaceae</taxon>
        <taxon>Sphingobium</taxon>
    </lineage>
</organism>
<dbReference type="InterPro" id="IPR020946">
    <property type="entry name" value="Flavin_mOase-like"/>
</dbReference>
<reference evidence="5 6" key="1">
    <citation type="journal article" date="2013" name="Genome Announc.">
        <title>Draft Genome Sequence of Sphingobium quisquiliarum Strain P25T, a Novel Hexachlorocyclohexane (HCH)-Degrading Bacterium Isolated from an HCH Dumpsite.</title>
        <authorList>
            <person name="Kumar Singh A."/>
            <person name="Sangwan N."/>
            <person name="Sharma A."/>
            <person name="Gupta V."/>
            <person name="Khurana J.P."/>
            <person name="Lal R."/>
        </authorList>
    </citation>
    <scope>NUCLEOTIDE SEQUENCE [LARGE SCALE GENOMIC DNA]</scope>
    <source>
        <strain evidence="5 6">P25</strain>
    </source>
</reference>
<comment type="caution">
    <text evidence="5">The sequence shown here is derived from an EMBL/GenBank/DDBJ whole genome shotgun (WGS) entry which is preliminary data.</text>
</comment>
<dbReference type="Proteomes" id="UP000015525">
    <property type="component" value="Unassembled WGS sequence"/>
</dbReference>
<proteinExistence type="predicted"/>
<keyword evidence="6" id="KW-1185">Reference proteome</keyword>
<dbReference type="PANTHER" id="PTHR42877">
    <property type="entry name" value="L-ORNITHINE N(5)-MONOOXYGENASE-RELATED"/>
    <property type="match status" value="1"/>
</dbReference>
<dbReference type="PRINTS" id="PR00368">
    <property type="entry name" value="FADPNR"/>
</dbReference>
<keyword evidence="4" id="KW-0812">Transmembrane</keyword>
<evidence type="ECO:0008006" key="7">
    <source>
        <dbReference type="Google" id="ProtNLM"/>
    </source>
</evidence>
<keyword evidence="4" id="KW-0472">Membrane</keyword>
<evidence type="ECO:0000256" key="2">
    <source>
        <dbReference type="ARBA" id="ARBA00022827"/>
    </source>
</evidence>
<dbReference type="SUPFAM" id="SSF51905">
    <property type="entry name" value="FAD/NAD(P)-binding domain"/>
    <property type="match status" value="2"/>
</dbReference>
<dbReference type="GO" id="GO:0050661">
    <property type="term" value="F:NADP binding"/>
    <property type="evidence" value="ECO:0007669"/>
    <property type="project" value="InterPro"/>
</dbReference>
<dbReference type="PANTHER" id="PTHR42877:SF4">
    <property type="entry name" value="FAD_NAD(P)-BINDING DOMAIN-CONTAINING PROTEIN-RELATED"/>
    <property type="match status" value="1"/>
</dbReference>
<dbReference type="Pfam" id="PF00743">
    <property type="entry name" value="FMO-like"/>
    <property type="match status" value="1"/>
</dbReference>
<dbReference type="AlphaFoldDB" id="T0I8V9"/>
<dbReference type="PRINTS" id="PR00411">
    <property type="entry name" value="PNDRDTASEI"/>
</dbReference>
<name>T0I8V9_9SPHN</name>
<dbReference type="Gene3D" id="3.50.50.60">
    <property type="entry name" value="FAD/NAD(P)-binding domain"/>
    <property type="match status" value="2"/>
</dbReference>
<keyword evidence="2" id="KW-0274">FAD</keyword>
<evidence type="ECO:0000313" key="6">
    <source>
        <dbReference type="Proteomes" id="UP000015525"/>
    </source>
</evidence>
<feature type="transmembrane region" description="Helical" evidence="4">
    <location>
        <begin position="21"/>
        <end position="40"/>
    </location>
</feature>
<accession>T0I8V9</accession>
<keyword evidence="3" id="KW-0560">Oxidoreductase</keyword>
<gene>
    <name evidence="5" type="ORF">L288_08835</name>
</gene>
<evidence type="ECO:0000313" key="5">
    <source>
        <dbReference type="EMBL" id="EQB08120.1"/>
    </source>
</evidence>
<sequence length="512" mass="57268">MIVGRTTNQESALSIDQQRRLLRYAVIGAGMAGILAAIRLHQKGEQFTVYEKAGRLGGTWRENRYPGLTCDVPAHAYTYSFEPYAEWRAYYAEGAEIQTYFERTAEKYGVMPHIRFNAEVVSCVWDEDEQVWRLELSTGETAVADAVIAASGVLHHPRMPDIEGLDSFAGTALHSARWRDDAPVDGARVGIIGNGSTGVQIVTALQPRAAQLVHFQRSPQWIMPVPYFQYSEEEREAFRRDPALIDAIRNDKEYWANIYRFTQAITDTQGPEIAAIEQLCLDNLENSVRDPALREKLRPNYRAACKRLIYSWSYYDAVQQPNVEVEREAIARVEPEGVRMADGRLHALDTLVLATGFHADRFIRPTTVLGRDGLSLDDVWSVRPTAYYAVAIPGFPNFFMLNGPTGPVGNFSLIDIAERQWAYIDQLLEPLRRGEAESIEPSAQAHAGYEERRIAAAKSTIFGSGCNSWYLDATGVPSSWPWSYEAFAEAMASPVMADYVMDGGQKTACAAE</sequence>
<evidence type="ECO:0000256" key="3">
    <source>
        <dbReference type="ARBA" id="ARBA00023002"/>
    </source>
</evidence>
<evidence type="ECO:0000256" key="1">
    <source>
        <dbReference type="ARBA" id="ARBA00022630"/>
    </source>
</evidence>
<keyword evidence="1" id="KW-0285">Flavoprotein</keyword>
<dbReference type="InterPro" id="IPR051209">
    <property type="entry name" value="FAD-bind_Monooxygenase_sf"/>
</dbReference>
<dbReference type="EMBL" id="ATHO01000071">
    <property type="protein sequence ID" value="EQB08120.1"/>
    <property type="molecule type" value="Genomic_DNA"/>
</dbReference>
<dbReference type="InterPro" id="IPR036188">
    <property type="entry name" value="FAD/NAD-bd_sf"/>
</dbReference>
<evidence type="ECO:0000256" key="4">
    <source>
        <dbReference type="SAM" id="Phobius"/>
    </source>
</evidence>
<dbReference type="GO" id="GO:0004499">
    <property type="term" value="F:N,N-dimethylaniline monooxygenase activity"/>
    <property type="evidence" value="ECO:0007669"/>
    <property type="project" value="InterPro"/>
</dbReference>
<dbReference type="PATRIC" id="fig|1329909.3.peg.1707"/>
<protein>
    <recommendedName>
        <fullName evidence="7">Monooxygenase</fullName>
    </recommendedName>
</protein>